<comment type="cofactor">
    <cofactor evidence="10">
        <name>Mg(2+)</name>
        <dbReference type="ChEBI" id="CHEBI:18420"/>
    </cofactor>
    <text evidence="10">Binds 1 Mg(2+) ion per subunit.</text>
</comment>
<name>A0A8T4IMZ3_9ACTN</name>
<dbReference type="GO" id="GO:0009228">
    <property type="term" value="P:thiamine biosynthetic process"/>
    <property type="evidence" value="ECO:0007669"/>
    <property type="project" value="UniProtKB-UniRule"/>
</dbReference>
<dbReference type="InterPro" id="IPR005475">
    <property type="entry name" value="Transketolase-like_Pyr-bd"/>
</dbReference>
<dbReference type="InterPro" id="IPR009014">
    <property type="entry name" value="Transketo_C/PFOR_II"/>
</dbReference>
<evidence type="ECO:0000256" key="7">
    <source>
        <dbReference type="ARBA" id="ARBA00022977"/>
    </source>
</evidence>
<dbReference type="SUPFAM" id="SSF52518">
    <property type="entry name" value="Thiamin diphosphate-binding fold (THDP-binding)"/>
    <property type="match status" value="1"/>
</dbReference>
<dbReference type="SUPFAM" id="SSF52922">
    <property type="entry name" value="TK C-terminal domain-like"/>
    <property type="match status" value="1"/>
</dbReference>
<feature type="binding site" evidence="10">
    <location>
        <position position="288"/>
    </location>
    <ligand>
        <name>thiamine diphosphate</name>
        <dbReference type="ChEBI" id="CHEBI:58937"/>
    </ligand>
</feature>
<dbReference type="Proteomes" id="UP000675554">
    <property type="component" value="Unassembled WGS sequence"/>
</dbReference>
<accession>A0A8T4IMZ3</accession>
<feature type="binding site" evidence="10">
    <location>
        <begin position="158"/>
        <end position="159"/>
    </location>
    <ligand>
        <name>thiamine diphosphate</name>
        <dbReference type="ChEBI" id="CHEBI:58937"/>
    </ligand>
</feature>
<comment type="catalytic activity">
    <reaction evidence="10">
        <text>D-glyceraldehyde 3-phosphate + pyruvate + H(+) = 1-deoxy-D-xylulose 5-phosphate + CO2</text>
        <dbReference type="Rhea" id="RHEA:12605"/>
        <dbReference type="ChEBI" id="CHEBI:15361"/>
        <dbReference type="ChEBI" id="CHEBI:15378"/>
        <dbReference type="ChEBI" id="CHEBI:16526"/>
        <dbReference type="ChEBI" id="CHEBI:57792"/>
        <dbReference type="ChEBI" id="CHEBI:59776"/>
        <dbReference type="EC" id="2.2.1.7"/>
    </reaction>
</comment>
<dbReference type="EC" id="2.2.1.7" evidence="10"/>
<evidence type="ECO:0000256" key="8">
    <source>
        <dbReference type="ARBA" id="ARBA00023052"/>
    </source>
</evidence>
<evidence type="ECO:0000256" key="1">
    <source>
        <dbReference type="ARBA" id="ARBA00004980"/>
    </source>
</evidence>
<evidence type="ECO:0000256" key="10">
    <source>
        <dbReference type="HAMAP-Rule" id="MF_00315"/>
    </source>
</evidence>
<dbReference type="GO" id="GO:0008661">
    <property type="term" value="F:1-deoxy-D-xylulose-5-phosphate synthase activity"/>
    <property type="evidence" value="ECO:0007669"/>
    <property type="project" value="UniProtKB-UniRule"/>
</dbReference>
<keyword evidence="5 10" id="KW-0479">Metal-binding</keyword>
<comment type="cofactor">
    <cofactor evidence="10">
        <name>thiamine diphosphate</name>
        <dbReference type="ChEBI" id="CHEBI:58937"/>
    </cofactor>
    <text evidence="10">Binds 1 thiamine pyrophosphate per subunit.</text>
</comment>
<feature type="binding site" evidence="10">
    <location>
        <position position="187"/>
    </location>
    <ligand>
        <name>Mg(2+)</name>
        <dbReference type="ChEBI" id="CHEBI:18420"/>
    </ligand>
</feature>
<evidence type="ECO:0000256" key="5">
    <source>
        <dbReference type="ARBA" id="ARBA00022723"/>
    </source>
</evidence>
<dbReference type="SMART" id="SM00861">
    <property type="entry name" value="Transket_pyr"/>
    <property type="match status" value="1"/>
</dbReference>
<sequence length="639" mass="67702">MTATPSAPDTAGPLLSTLEAPAALRELSERQLTGLADEIRAFLIEKVTAVGGHLGPNLGMVELTLALHRVFTSPHDTLLFDIGHQAYVHKLLTGRAAGFTTLRQAGGLSGYPSREESPHDVIENSHASTALSYADGLAKARQLHGEQDRAVVAVIGDGALSGGMAWEALNNLGGAPDRPVIVVLNDNERSYAPTIGALADHLHQQRAQSDDSIDWLVRQAPAARFGGCDAEADGPLPLARSLFELLGFAYIGPVDGHRLRPVEEALSLARELGRPVVVHTVTSKGKGYRPAEDEPQDRMHTCGVIDPHTAEPLKQSSTPSWTSVFSDQLCSLGQRHENVVALTAAMPGPTGLARFAERFPQRCFDVGIAEQHAVTSAAGLATGGLHPVVAVYATFLGRAFDQVLMDVALHRLPVTFVLDRAGATGPDGPSHHGMWDLALLGAVPGLHVAAPRDATRLRELLDAAVRYEDAPTALRFPKGGVGEDIPALERIGPVDVLHRSGISDVLLVAAGPMAAPAREAALRLEGQGIGVTVADPRWVLPVSTELVQLASRHRLVVTVEDNIRTAGLGTALARALDDDGCGTPLRALGLPGRFLPHASREDLLRRAGLDAKGISQAVLRARAHKPHQQPDPHTPAEVS</sequence>
<organism evidence="12 13">
    <name type="scientific">Streptomyces daliensis</name>
    <dbReference type="NCBI Taxonomy" id="299421"/>
    <lineage>
        <taxon>Bacteria</taxon>
        <taxon>Bacillati</taxon>
        <taxon>Actinomycetota</taxon>
        <taxon>Actinomycetes</taxon>
        <taxon>Kitasatosporales</taxon>
        <taxon>Streptomycetaceae</taxon>
        <taxon>Streptomyces</taxon>
    </lineage>
</organism>
<dbReference type="CDD" id="cd07033">
    <property type="entry name" value="TPP_PYR_DXS_TK_like"/>
    <property type="match status" value="1"/>
</dbReference>
<keyword evidence="8 10" id="KW-0786">Thiamine pyrophosphate</keyword>
<keyword evidence="6 10" id="KW-0460">Magnesium</keyword>
<dbReference type="InterPro" id="IPR005477">
    <property type="entry name" value="Dxylulose-5-P_synthase"/>
</dbReference>
<evidence type="ECO:0000256" key="3">
    <source>
        <dbReference type="ARBA" id="ARBA00011738"/>
    </source>
</evidence>
<reference evidence="12" key="1">
    <citation type="submission" date="2021-04" db="EMBL/GenBank/DDBJ databases">
        <title>Sequencing of actinobacteria type strains.</title>
        <authorList>
            <person name="Nguyen G.-S."/>
            <person name="Wentzel A."/>
        </authorList>
    </citation>
    <scope>NUCLEOTIDE SEQUENCE</scope>
    <source>
        <strain evidence="12">DSM 42095</strain>
    </source>
</reference>
<dbReference type="GO" id="GO:0005829">
    <property type="term" value="C:cytosol"/>
    <property type="evidence" value="ECO:0007669"/>
    <property type="project" value="TreeGrafter"/>
</dbReference>
<dbReference type="HAMAP" id="MF_00315">
    <property type="entry name" value="DXP_synth"/>
    <property type="match status" value="1"/>
</dbReference>
<evidence type="ECO:0000313" key="13">
    <source>
        <dbReference type="Proteomes" id="UP000675554"/>
    </source>
</evidence>
<dbReference type="PROSITE" id="PS00802">
    <property type="entry name" value="TRANSKETOLASE_2"/>
    <property type="match status" value="1"/>
</dbReference>
<comment type="subunit">
    <text evidence="3 10">Homodimer.</text>
</comment>
<dbReference type="GO" id="GO:0016114">
    <property type="term" value="P:terpenoid biosynthetic process"/>
    <property type="evidence" value="ECO:0007669"/>
    <property type="project" value="UniProtKB-UniRule"/>
</dbReference>
<dbReference type="NCBIfam" id="TIGR00204">
    <property type="entry name" value="dxs"/>
    <property type="match status" value="1"/>
</dbReference>
<dbReference type="PANTHER" id="PTHR43322">
    <property type="entry name" value="1-D-DEOXYXYLULOSE 5-PHOSPHATE SYNTHASE-RELATED"/>
    <property type="match status" value="1"/>
</dbReference>
<feature type="binding site" evidence="10">
    <location>
        <position position="187"/>
    </location>
    <ligand>
        <name>thiamine diphosphate</name>
        <dbReference type="ChEBI" id="CHEBI:58937"/>
    </ligand>
</feature>
<proteinExistence type="inferred from homology"/>
<dbReference type="Gene3D" id="3.40.50.920">
    <property type="match status" value="1"/>
</dbReference>
<dbReference type="GO" id="GO:0030976">
    <property type="term" value="F:thiamine pyrophosphate binding"/>
    <property type="evidence" value="ECO:0007669"/>
    <property type="project" value="UniProtKB-UniRule"/>
</dbReference>
<dbReference type="PROSITE" id="PS00801">
    <property type="entry name" value="TRANSKETOLASE_1"/>
    <property type="match status" value="1"/>
</dbReference>
<dbReference type="Gene3D" id="3.40.50.970">
    <property type="match status" value="2"/>
</dbReference>
<dbReference type="AlphaFoldDB" id="A0A8T4IMZ3"/>
<evidence type="ECO:0000256" key="6">
    <source>
        <dbReference type="ARBA" id="ARBA00022842"/>
    </source>
</evidence>
<feature type="binding site" evidence="10">
    <location>
        <position position="370"/>
    </location>
    <ligand>
        <name>thiamine diphosphate</name>
        <dbReference type="ChEBI" id="CHEBI:58937"/>
    </ligand>
</feature>
<dbReference type="CDD" id="cd02007">
    <property type="entry name" value="TPP_DXS"/>
    <property type="match status" value="1"/>
</dbReference>
<dbReference type="NCBIfam" id="NF003933">
    <property type="entry name" value="PRK05444.2-2"/>
    <property type="match status" value="1"/>
</dbReference>
<dbReference type="EMBL" id="JAGSMN010000122">
    <property type="protein sequence ID" value="MBR7672662.1"/>
    <property type="molecule type" value="Genomic_DNA"/>
</dbReference>
<keyword evidence="4 10" id="KW-0808">Transferase</keyword>
<evidence type="ECO:0000256" key="4">
    <source>
        <dbReference type="ARBA" id="ARBA00022679"/>
    </source>
</evidence>
<evidence type="ECO:0000256" key="2">
    <source>
        <dbReference type="ARBA" id="ARBA00011081"/>
    </source>
</evidence>
<dbReference type="InterPro" id="IPR033248">
    <property type="entry name" value="Transketolase_C"/>
</dbReference>
<comment type="pathway">
    <text evidence="1 10">Metabolic intermediate biosynthesis; 1-deoxy-D-xylulose 5-phosphate biosynthesis; 1-deoxy-D-xylulose 5-phosphate from D-glyceraldehyde 3-phosphate and pyruvate: step 1/1.</text>
</comment>
<feature type="binding site" evidence="10">
    <location>
        <begin position="125"/>
        <end position="127"/>
    </location>
    <ligand>
        <name>thiamine diphosphate</name>
        <dbReference type="ChEBI" id="CHEBI:58937"/>
    </ligand>
</feature>
<dbReference type="Pfam" id="PF02779">
    <property type="entry name" value="Transket_pyr"/>
    <property type="match status" value="1"/>
</dbReference>
<dbReference type="InterPro" id="IPR020826">
    <property type="entry name" value="Transketolase_BS"/>
</dbReference>
<dbReference type="GO" id="GO:0019288">
    <property type="term" value="P:isopentenyl diphosphate biosynthetic process, methylerythritol 4-phosphate pathway"/>
    <property type="evidence" value="ECO:0007669"/>
    <property type="project" value="TreeGrafter"/>
</dbReference>
<dbReference type="FunFam" id="3.40.50.970:FF:000005">
    <property type="entry name" value="1-deoxy-D-xylulose-5-phosphate synthase"/>
    <property type="match status" value="1"/>
</dbReference>
<feature type="domain" description="Transketolase-like pyrimidine-binding" evidence="11">
    <location>
        <begin position="319"/>
        <end position="483"/>
    </location>
</feature>
<dbReference type="PANTHER" id="PTHR43322:SF5">
    <property type="entry name" value="1-DEOXY-D-XYLULOSE-5-PHOSPHATE SYNTHASE, CHLOROPLASTIC"/>
    <property type="match status" value="1"/>
</dbReference>
<comment type="caution">
    <text evidence="12">The sequence shown here is derived from an EMBL/GenBank/DDBJ whole genome shotgun (WGS) entry which is preliminary data.</text>
</comment>
<gene>
    <name evidence="10" type="primary">dxs</name>
    <name evidence="12" type="ORF">KDA82_06415</name>
</gene>
<dbReference type="Pfam" id="PF13292">
    <property type="entry name" value="DXP_synthase_N"/>
    <property type="match status" value="1"/>
</dbReference>
<keyword evidence="7 10" id="KW-0784">Thiamine biosynthesis</keyword>
<evidence type="ECO:0000256" key="9">
    <source>
        <dbReference type="ARBA" id="ARBA00023229"/>
    </source>
</evidence>
<comment type="function">
    <text evidence="10">Catalyzes the acyloin condensation reaction between C atoms 2 and 3 of pyruvate and glyceraldehyde 3-phosphate to yield 1-deoxy-D-xylulose-5-phosphate (DXP).</text>
</comment>
<evidence type="ECO:0000259" key="11">
    <source>
        <dbReference type="SMART" id="SM00861"/>
    </source>
</evidence>
<protein>
    <recommendedName>
        <fullName evidence="10">1-deoxy-D-xylulose-5-phosphate synthase</fullName>
        <ecNumber evidence="10">2.2.1.7</ecNumber>
    </recommendedName>
    <alternativeName>
        <fullName evidence="10">1-deoxyxylulose-5-phosphate synthase</fullName>
        <shortName evidence="10">DXP synthase</shortName>
        <shortName evidence="10">DXPS</shortName>
    </alternativeName>
</protein>
<feature type="binding site" evidence="10">
    <location>
        <position position="84"/>
    </location>
    <ligand>
        <name>thiamine diphosphate</name>
        <dbReference type="ChEBI" id="CHEBI:58937"/>
    </ligand>
</feature>
<keyword evidence="9 10" id="KW-0414">Isoprene biosynthesis</keyword>
<dbReference type="InterPro" id="IPR029061">
    <property type="entry name" value="THDP-binding"/>
</dbReference>
<evidence type="ECO:0000313" key="12">
    <source>
        <dbReference type="EMBL" id="MBR7672662.1"/>
    </source>
</evidence>
<feature type="binding site" evidence="10">
    <location>
        <position position="157"/>
    </location>
    <ligand>
        <name>Mg(2+)</name>
        <dbReference type="ChEBI" id="CHEBI:18420"/>
    </ligand>
</feature>
<comment type="similarity">
    <text evidence="2 10">Belongs to the transketolase family. DXPS subfamily.</text>
</comment>
<dbReference type="GO" id="GO:0000287">
    <property type="term" value="F:magnesium ion binding"/>
    <property type="evidence" value="ECO:0007669"/>
    <property type="project" value="UniProtKB-UniRule"/>
</dbReference>
<keyword evidence="13" id="KW-1185">Reference proteome</keyword>
<dbReference type="Pfam" id="PF02780">
    <property type="entry name" value="Transketolase_C"/>
    <property type="match status" value="1"/>
</dbReference>
<dbReference type="InterPro" id="IPR049557">
    <property type="entry name" value="Transketolase_CS"/>
</dbReference>